<evidence type="ECO:0000313" key="4">
    <source>
        <dbReference type="Proteomes" id="UP000059188"/>
    </source>
</evidence>
<feature type="domain" description="AMP-dependent synthetase/ligase" evidence="2">
    <location>
        <begin position="98"/>
        <end position="324"/>
    </location>
</feature>
<dbReference type="EMBL" id="LN679135">
    <property type="protein sequence ID" value="CEL58926.1"/>
    <property type="molecule type" value="Genomic_DNA"/>
</dbReference>
<accession>A0A0B7FLS5</accession>
<evidence type="ECO:0000313" key="3">
    <source>
        <dbReference type="EMBL" id="CEL58926.1"/>
    </source>
</evidence>
<dbReference type="Pfam" id="PF00501">
    <property type="entry name" value="AMP-binding"/>
    <property type="match status" value="1"/>
</dbReference>
<gene>
    <name evidence="3" type="ORF">RSOLAG1IB_08947</name>
</gene>
<dbReference type="Proteomes" id="UP000059188">
    <property type="component" value="Unassembled WGS sequence"/>
</dbReference>
<feature type="region of interest" description="Disordered" evidence="1">
    <location>
        <begin position="1"/>
        <end position="23"/>
    </location>
</feature>
<feature type="compositionally biased region" description="Polar residues" evidence="1">
    <location>
        <begin position="1"/>
        <end position="10"/>
    </location>
</feature>
<dbReference type="AlphaFoldDB" id="A0A0B7FLS5"/>
<organism evidence="3 4">
    <name type="scientific">Thanatephorus cucumeris (strain AG1-IB / isolate 7/3/14)</name>
    <name type="common">Lettuce bottom rot fungus</name>
    <name type="synonym">Rhizoctonia solani</name>
    <dbReference type="NCBI Taxonomy" id="1108050"/>
    <lineage>
        <taxon>Eukaryota</taxon>
        <taxon>Fungi</taxon>
        <taxon>Dikarya</taxon>
        <taxon>Basidiomycota</taxon>
        <taxon>Agaricomycotina</taxon>
        <taxon>Agaricomycetes</taxon>
        <taxon>Cantharellales</taxon>
        <taxon>Ceratobasidiaceae</taxon>
        <taxon>Rhizoctonia</taxon>
        <taxon>Rhizoctonia solani AG-1</taxon>
    </lineage>
</organism>
<evidence type="ECO:0000256" key="1">
    <source>
        <dbReference type="SAM" id="MobiDB-lite"/>
    </source>
</evidence>
<keyword evidence="4" id="KW-1185">Reference proteome</keyword>
<dbReference type="Gene3D" id="3.40.50.12780">
    <property type="entry name" value="N-terminal domain of ligase-like"/>
    <property type="match status" value="1"/>
</dbReference>
<dbReference type="STRING" id="1108050.A0A0B7FLS5"/>
<feature type="compositionally biased region" description="Basic and acidic residues" evidence="1">
    <location>
        <begin position="11"/>
        <end position="20"/>
    </location>
</feature>
<protein>
    <recommendedName>
        <fullName evidence="2">AMP-dependent synthetase/ligase domain-containing protein</fullName>
    </recommendedName>
</protein>
<name>A0A0B7FLS5_THACB</name>
<proteinExistence type="predicted"/>
<sequence>MLLDKSNSSPEDNHPPKDEDPLTDDELGLLLAVPRAAASTPGATLFRLPLGPDPSFGWVDATCAEVRSIAARLAAIWQSRLLELLNMPDTHLTDILPGPGITICILVEPSYQAIFHLLAFWAIGCTVQFISVAMEPTTIDTQLNQSGCKIVIYSGFDDAWINERRIHFRGVMVPLPHEEHASFLVISEKKQQTDPKVPPPWPIPRRPTPALVLQSSATTGEPKLLRFPLHIYTIGHAYNCRTYLQPTPPGRTSKNPYTHPRLVLSPLYWQSFYRSLFVHLTTATPLAFAHIKNILDPLSSQAIDWAVALDVGAIVSSTGIIRQIPATTLERHVGFFRSLFSFTLSGSAIDFLSHTLERLQIPITNLFGTSELGRLLCSTEPPYTHLRLYDDIPHPLILPISDYAPDGSRHVELWYSSQNSYHLAYYLTHGSIPLELEPFPGDGPHKGELCVNLGDVFQEIPIEHTSDIAYVHIGRHSDQIRLGGSILGHMNAALYENQLRAEINRRIGPAGNSPWVVDAIQLFGSNMQCTALIIQLCPCGRGLLNQPDGSIIQELHQPIEWLNDHLELTQGKRVDAKKRTLIVTSDGTFAHGPSTEILIGLHAYLSMTHKRTPKRWENICRFKPWLDVLESSQT</sequence>
<dbReference type="SUPFAM" id="SSF56801">
    <property type="entry name" value="Acetyl-CoA synthetase-like"/>
    <property type="match status" value="1"/>
</dbReference>
<evidence type="ECO:0000259" key="2">
    <source>
        <dbReference type="Pfam" id="PF00501"/>
    </source>
</evidence>
<dbReference type="InterPro" id="IPR000873">
    <property type="entry name" value="AMP-dep_synth/lig_dom"/>
</dbReference>
<dbReference type="InterPro" id="IPR042099">
    <property type="entry name" value="ANL_N_sf"/>
</dbReference>
<dbReference type="OrthoDB" id="3220340at2759"/>
<reference evidence="3 4" key="1">
    <citation type="submission" date="2014-11" db="EMBL/GenBank/DDBJ databases">
        <authorList>
            <person name="Wibberg Daniel"/>
        </authorList>
    </citation>
    <scope>NUCLEOTIDE SEQUENCE [LARGE SCALE GENOMIC DNA]</scope>
    <source>
        <strain evidence="3">Rhizoctonia solani AG1-IB 7/3/14</strain>
    </source>
</reference>